<dbReference type="Pfam" id="PF00172">
    <property type="entry name" value="Zn_clus"/>
    <property type="match status" value="1"/>
</dbReference>
<evidence type="ECO:0000259" key="8">
    <source>
        <dbReference type="PROSITE" id="PS50048"/>
    </source>
</evidence>
<accession>A0A9W9KI17</accession>
<dbReference type="PANTHER" id="PTHR31779">
    <property type="entry name" value="2-NITROPROPANE DIOXYGENASE FAMILY, PUTATIVE (AFU_ORTHOLOGUE AFUA_2G17430)-RELATED"/>
    <property type="match status" value="1"/>
</dbReference>
<dbReference type="InterPro" id="IPR036864">
    <property type="entry name" value="Zn2-C6_fun-type_DNA-bd_sf"/>
</dbReference>
<keyword evidence="6" id="KW-0539">Nucleus</keyword>
<dbReference type="EMBL" id="JAPQKH010000003">
    <property type="protein sequence ID" value="KAJ5106561.1"/>
    <property type="molecule type" value="Genomic_DNA"/>
</dbReference>
<reference evidence="9" key="1">
    <citation type="submission" date="2022-11" db="EMBL/GenBank/DDBJ databases">
        <authorList>
            <person name="Petersen C."/>
        </authorList>
    </citation>
    <scope>NUCLEOTIDE SEQUENCE</scope>
    <source>
        <strain evidence="9">IBT 30069</strain>
    </source>
</reference>
<dbReference type="PROSITE" id="PS50048">
    <property type="entry name" value="ZN2_CY6_FUNGAL_2"/>
    <property type="match status" value="1"/>
</dbReference>
<evidence type="ECO:0000313" key="10">
    <source>
        <dbReference type="Proteomes" id="UP001149165"/>
    </source>
</evidence>
<keyword evidence="4" id="KW-0238">DNA-binding</keyword>
<dbReference type="Proteomes" id="UP001149165">
    <property type="component" value="Unassembled WGS sequence"/>
</dbReference>
<feature type="compositionally biased region" description="Low complexity" evidence="7">
    <location>
        <begin position="52"/>
        <end position="68"/>
    </location>
</feature>
<dbReference type="GO" id="GO:0008270">
    <property type="term" value="F:zinc ion binding"/>
    <property type="evidence" value="ECO:0007669"/>
    <property type="project" value="InterPro"/>
</dbReference>
<keyword evidence="2" id="KW-0862">Zinc</keyword>
<dbReference type="SUPFAM" id="SSF57701">
    <property type="entry name" value="Zn2/Cys6 DNA-binding domain"/>
    <property type="match status" value="1"/>
</dbReference>
<dbReference type="InterPro" id="IPR001138">
    <property type="entry name" value="Zn2Cys6_DnaBD"/>
</dbReference>
<keyword evidence="3" id="KW-0805">Transcription regulation</keyword>
<dbReference type="CDD" id="cd00067">
    <property type="entry name" value="GAL4"/>
    <property type="match status" value="1"/>
</dbReference>
<dbReference type="OrthoDB" id="9986881at2759"/>
<evidence type="ECO:0000256" key="2">
    <source>
        <dbReference type="ARBA" id="ARBA00022833"/>
    </source>
</evidence>
<organism evidence="9 10">
    <name type="scientific">Penicillium angulare</name>
    <dbReference type="NCBI Taxonomy" id="116970"/>
    <lineage>
        <taxon>Eukaryota</taxon>
        <taxon>Fungi</taxon>
        <taxon>Dikarya</taxon>
        <taxon>Ascomycota</taxon>
        <taxon>Pezizomycotina</taxon>
        <taxon>Eurotiomycetes</taxon>
        <taxon>Eurotiomycetidae</taxon>
        <taxon>Eurotiales</taxon>
        <taxon>Aspergillaceae</taxon>
        <taxon>Penicillium</taxon>
    </lineage>
</organism>
<dbReference type="GO" id="GO:0000981">
    <property type="term" value="F:DNA-binding transcription factor activity, RNA polymerase II-specific"/>
    <property type="evidence" value="ECO:0007669"/>
    <property type="project" value="InterPro"/>
</dbReference>
<dbReference type="GO" id="GO:0003677">
    <property type="term" value="F:DNA binding"/>
    <property type="evidence" value="ECO:0007669"/>
    <property type="project" value="UniProtKB-KW"/>
</dbReference>
<proteinExistence type="predicted"/>
<sequence>MQGLKRKRVILACQPCRERKRKCEGGDPCATCREWGYQCYYPTRQRKSRTTQPSPSEEQPQPLSSPKSIQDDGPAESNQSGLIRRLEANSGAAFVRKLGLKIDPAKAPKLNLFGWNIGTRKLSSFAPEIDLPINEITSVAHMRELAQFYFEKVDPCYGFIDRRVFYERLDARWQPALSPINIYGPSMDIYDSVLAGVAAIGCLFSSLPATPTEVQLVRMARCCLERYHLSGPPSVDLLTGWTLRTIYLRLTDTPHTTWIASSTLMHLLEASGFHPEPSEYSVLPHTDDCDPEIKKRLVGVAHHLNIWTSFDLGLSRVSFQKNDLPDIPLSKPGDYTDEILGLLPVSVSLDPGGLKDEIDLTLTLPKLLDRTHTEPPSVLAQCNLVLCVLRRIHTQNLDISSSLAERVLRLLKKGLDCASKMVSSCSPWHQVANVPFQIICVLLTLDTRSSLAMLPEAMKTLSLVASIYDTHTLAEAYSTACLLVMLHQQRRKDDIAILGESLNFRSGIHQTESRTPSQSEFQPSSEEYSWLGALVADLPGLQRVDLDQFLNADMMDASSFWPGGV</sequence>
<dbReference type="InterPro" id="IPR052478">
    <property type="entry name" value="Metabolite_Synth_Reg"/>
</dbReference>
<evidence type="ECO:0000256" key="4">
    <source>
        <dbReference type="ARBA" id="ARBA00023125"/>
    </source>
</evidence>
<dbReference type="AlphaFoldDB" id="A0A9W9KI17"/>
<dbReference type="PANTHER" id="PTHR31779:SF5">
    <property type="entry name" value="ZN(II)2CYS6 TRANSCRIPTION FACTOR (EUROFUNG)"/>
    <property type="match status" value="1"/>
</dbReference>
<gene>
    <name evidence="9" type="ORF">N7456_003236</name>
</gene>
<protein>
    <recommendedName>
        <fullName evidence="8">Zn(2)-C6 fungal-type domain-containing protein</fullName>
    </recommendedName>
</protein>
<dbReference type="PROSITE" id="PS00463">
    <property type="entry name" value="ZN2_CY6_FUNGAL_1"/>
    <property type="match status" value="1"/>
</dbReference>
<reference evidence="9" key="2">
    <citation type="journal article" date="2023" name="IMA Fungus">
        <title>Comparative genomic study of the Penicillium genus elucidates a diverse pangenome and 15 lateral gene transfer events.</title>
        <authorList>
            <person name="Petersen C."/>
            <person name="Sorensen T."/>
            <person name="Nielsen M.R."/>
            <person name="Sondergaard T.E."/>
            <person name="Sorensen J.L."/>
            <person name="Fitzpatrick D.A."/>
            <person name="Frisvad J.C."/>
            <person name="Nielsen K.L."/>
        </authorList>
    </citation>
    <scope>NUCLEOTIDE SEQUENCE</scope>
    <source>
        <strain evidence="9">IBT 30069</strain>
    </source>
</reference>
<dbReference type="Gene3D" id="4.10.240.10">
    <property type="entry name" value="Zn(2)-C6 fungal-type DNA-binding domain"/>
    <property type="match status" value="1"/>
</dbReference>
<dbReference type="GO" id="GO:0009410">
    <property type="term" value="P:response to xenobiotic stimulus"/>
    <property type="evidence" value="ECO:0007669"/>
    <property type="project" value="TreeGrafter"/>
</dbReference>
<name>A0A9W9KI17_9EURO</name>
<evidence type="ECO:0000256" key="6">
    <source>
        <dbReference type="ARBA" id="ARBA00023242"/>
    </source>
</evidence>
<comment type="caution">
    <text evidence="9">The sequence shown here is derived from an EMBL/GenBank/DDBJ whole genome shotgun (WGS) entry which is preliminary data.</text>
</comment>
<feature type="domain" description="Zn(2)-C6 fungal-type" evidence="8">
    <location>
        <begin position="12"/>
        <end position="41"/>
    </location>
</feature>
<dbReference type="SMART" id="SM00066">
    <property type="entry name" value="GAL4"/>
    <property type="match status" value="1"/>
</dbReference>
<keyword evidence="1" id="KW-0479">Metal-binding</keyword>
<evidence type="ECO:0000256" key="3">
    <source>
        <dbReference type="ARBA" id="ARBA00023015"/>
    </source>
</evidence>
<keyword evidence="5" id="KW-0804">Transcription</keyword>
<evidence type="ECO:0000313" key="9">
    <source>
        <dbReference type="EMBL" id="KAJ5106561.1"/>
    </source>
</evidence>
<evidence type="ECO:0000256" key="5">
    <source>
        <dbReference type="ARBA" id="ARBA00023163"/>
    </source>
</evidence>
<evidence type="ECO:0000256" key="7">
    <source>
        <dbReference type="SAM" id="MobiDB-lite"/>
    </source>
</evidence>
<keyword evidence="10" id="KW-1185">Reference proteome</keyword>
<dbReference type="CDD" id="cd12148">
    <property type="entry name" value="fungal_TF_MHR"/>
    <property type="match status" value="1"/>
</dbReference>
<evidence type="ECO:0000256" key="1">
    <source>
        <dbReference type="ARBA" id="ARBA00022723"/>
    </source>
</evidence>
<feature type="region of interest" description="Disordered" evidence="7">
    <location>
        <begin position="46"/>
        <end position="79"/>
    </location>
</feature>